<accession>A0A6B0UJA6</accession>
<dbReference type="AlphaFoldDB" id="A0A6B0UJA6"/>
<evidence type="ECO:0000256" key="1">
    <source>
        <dbReference type="SAM" id="Phobius"/>
    </source>
</evidence>
<feature type="transmembrane region" description="Helical" evidence="1">
    <location>
        <begin position="6"/>
        <end position="24"/>
    </location>
</feature>
<proteinExistence type="predicted"/>
<organism evidence="2">
    <name type="scientific">Ixodes ricinus</name>
    <name type="common">Common tick</name>
    <name type="synonym">Acarus ricinus</name>
    <dbReference type="NCBI Taxonomy" id="34613"/>
    <lineage>
        <taxon>Eukaryota</taxon>
        <taxon>Metazoa</taxon>
        <taxon>Ecdysozoa</taxon>
        <taxon>Arthropoda</taxon>
        <taxon>Chelicerata</taxon>
        <taxon>Arachnida</taxon>
        <taxon>Acari</taxon>
        <taxon>Parasitiformes</taxon>
        <taxon>Ixodida</taxon>
        <taxon>Ixodoidea</taxon>
        <taxon>Ixodidae</taxon>
        <taxon>Ixodinae</taxon>
        <taxon>Ixodes</taxon>
    </lineage>
</organism>
<name>A0A6B0UJA6_IXORI</name>
<keyword evidence="1" id="KW-0812">Transmembrane</keyword>
<dbReference type="EMBL" id="GIFC01007686">
    <property type="protein sequence ID" value="MXU89769.1"/>
    <property type="molecule type" value="Transcribed_RNA"/>
</dbReference>
<sequence length="110" mass="12381">MYNTGGFLNTLFVATFSSSWLVFVKSEQLASICKASKHTMLSFNAWTLSKSRPSHPSGLIKFLKRTARLKAFSQHNPIRRSCSVATHKVLNFAGRRRGSSFECLVQLLRS</sequence>
<reference evidence="2" key="1">
    <citation type="submission" date="2019-12" db="EMBL/GenBank/DDBJ databases">
        <title>An insight into the sialome of adult female Ixodes ricinus ticks feeding for 6 days.</title>
        <authorList>
            <person name="Perner J."/>
            <person name="Ribeiro J.M.C."/>
        </authorList>
    </citation>
    <scope>NUCLEOTIDE SEQUENCE</scope>
    <source>
        <strain evidence="2">Semi-engorged</strain>
        <tissue evidence="2">Salivary glands</tissue>
    </source>
</reference>
<protein>
    <submittedName>
        <fullName evidence="2">Putative secreted protein</fullName>
    </submittedName>
</protein>
<evidence type="ECO:0000313" key="2">
    <source>
        <dbReference type="EMBL" id="MXU89769.1"/>
    </source>
</evidence>
<keyword evidence="1" id="KW-0472">Membrane</keyword>
<keyword evidence="1" id="KW-1133">Transmembrane helix</keyword>